<dbReference type="PANTHER" id="PTHR35164:SF14">
    <property type="entry name" value="OS04G0450900 PROTEIN"/>
    <property type="match status" value="1"/>
</dbReference>
<reference evidence="2 3" key="1">
    <citation type="journal article" date="2005" name="PLoS Biol.">
        <title>The genomes of Oryza sativa: a history of duplications.</title>
        <authorList>
            <person name="Yu J."/>
            <person name="Wang J."/>
            <person name="Lin W."/>
            <person name="Li S."/>
            <person name="Li H."/>
            <person name="Zhou J."/>
            <person name="Ni P."/>
            <person name="Dong W."/>
            <person name="Hu S."/>
            <person name="Zeng C."/>
            <person name="Zhang J."/>
            <person name="Zhang Y."/>
            <person name="Li R."/>
            <person name="Xu Z."/>
            <person name="Li S."/>
            <person name="Li X."/>
            <person name="Zheng H."/>
            <person name="Cong L."/>
            <person name="Lin L."/>
            <person name="Yin J."/>
            <person name="Geng J."/>
            <person name="Li G."/>
            <person name="Shi J."/>
            <person name="Liu J."/>
            <person name="Lv H."/>
            <person name="Li J."/>
            <person name="Wang J."/>
            <person name="Deng Y."/>
            <person name="Ran L."/>
            <person name="Shi X."/>
            <person name="Wang X."/>
            <person name="Wu Q."/>
            <person name="Li C."/>
            <person name="Ren X."/>
            <person name="Wang J."/>
            <person name="Wang X."/>
            <person name="Li D."/>
            <person name="Liu D."/>
            <person name="Zhang X."/>
            <person name="Ji Z."/>
            <person name="Zhao W."/>
            <person name="Sun Y."/>
            <person name="Zhang Z."/>
            <person name="Bao J."/>
            <person name="Han Y."/>
            <person name="Dong L."/>
            <person name="Ji J."/>
            <person name="Chen P."/>
            <person name="Wu S."/>
            <person name="Liu J."/>
            <person name="Xiao Y."/>
            <person name="Bu D."/>
            <person name="Tan J."/>
            <person name="Yang L."/>
            <person name="Ye C."/>
            <person name="Zhang J."/>
            <person name="Xu J."/>
            <person name="Zhou Y."/>
            <person name="Yu Y."/>
            <person name="Zhang B."/>
            <person name="Zhuang S."/>
            <person name="Wei H."/>
            <person name="Liu B."/>
            <person name="Lei M."/>
            <person name="Yu H."/>
            <person name="Li Y."/>
            <person name="Xu H."/>
            <person name="Wei S."/>
            <person name="He X."/>
            <person name="Fang L."/>
            <person name="Zhang Z."/>
            <person name="Zhang Y."/>
            <person name="Huang X."/>
            <person name="Su Z."/>
            <person name="Tong W."/>
            <person name="Li J."/>
            <person name="Tong Z."/>
            <person name="Li S."/>
            <person name="Ye J."/>
            <person name="Wang L."/>
            <person name="Fang L."/>
            <person name="Lei T."/>
            <person name="Chen C."/>
            <person name="Chen H."/>
            <person name="Xu Z."/>
            <person name="Li H."/>
            <person name="Huang H."/>
            <person name="Zhang F."/>
            <person name="Xu H."/>
            <person name="Li N."/>
            <person name="Zhao C."/>
            <person name="Li S."/>
            <person name="Dong L."/>
            <person name="Huang Y."/>
            <person name="Li L."/>
            <person name="Xi Y."/>
            <person name="Qi Q."/>
            <person name="Li W."/>
            <person name="Zhang B."/>
            <person name="Hu W."/>
            <person name="Zhang Y."/>
            <person name="Tian X."/>
            <person name="Jiao Y."/>
            <person name="Liang X."/>
            <person name="Jin J."/>
            <person name="Gao L."/>
            <person name="Zheng W."/>
            <person name="Hao B."/>
            <person name="Liu S."/>
            <person name="Wang W."/>
            <person name="Yuan L."/>
            <person name="Cao M."/>
            <person name="McDermott J."/>
            <person name="Samudrala R."/>
            <person name="Wang J."/>
            <person name="Wong G.K."/>
            <person name="Yang H."/>
        </authorList>
    </citation>
    <scope>NUCLEOTIDE SEQUENCE [LARGE SCALE GENOMIC DNA]</scope>
    <source>
        <strain evidence="3">cv. 93-11</strain>
    </source>
</reference>
<dbReference type="HOGENOM" id="CLU_1565427_0_0_1"/>
<keyword evidence="3" id="KW-1185">Reference proteome</keyword>
<dbReference type="Proteomes" id="UP000007015">
    <property type="component" value="Chromosome 4"/>
</dbReference>
<dbReference type="AlphaFoldDB" id="B8AUE8"/>
<proteinExistence type="predicted"/>
<organism evidence="2 3">
    <name type="scientific">Oryza sativa subsp. indica</name>
    <name type="common">Rice</name>
    <dbReference type="NCBI Taxonomy" id="39946"/>
    <lineage>
        <taxon>Eukaryota</taxon>
        <taxon>Viridiplantae</taxon>
        <taxon>Streptophyta</taxon>
        <taxon>Embryophyta</taxon>
        <taxon>Tracheophyta</taxon>
        <taxon>Spermatophyta</taxon>
        <taxon>Magnoliopsida</taxon>
        <taxon>Liliopsida</taxon>
        <taxon>Poales</taxon>
        <taxon>Poaceae</taxon>
        <taxon>BOP clade</taxon>
        <taxon>Oryzoideae</taxon>
        <taxon>Oryzeae</taxon>
        <taxon>Oryzinae</taxon>
        <taxon>Oryza</taxon>
        <taxon>Oryza sativa</taxon>
    </lineage>
</organism>
<sequence length="171" mass="18997">MSWDSPCRSGSFEAGLRSPAPPPLTVSPKDSKPSPRLHRSRSTAATSKPPPSPPPDRRRDGAMRQKVSEMEEELRKEKDAAEKVQLLQREVEKAKESERKMLESLIYQTKQLEQTKISLEEAKLEMHHCGSKPTRACEASAAAAVVGVLEETHQVLEVINVDVNDDDDDDA</sequence>
<feature type="compositionally biased region" description="Basic and acidic residues" evidence="1">
    <location>
        <begin position="55"/>
        <end position="79"/>
    </location>
</feature>
<dbReference type="STRING" id="39946.B8AUE8"/>
<evidence type="ECO:0000313" key="3">
    <source>
        <dbReference type="Proteomes" id="UP000007015"/>
    </source>
</evidence>
<name>B8AUE8_ORYSI</name>
<dbReference type="PANTHER" id="PTHR35164">
    <property type="entry name" value="EXPRESSED PROTEIN"/>
    <property type="match status" value="1"/>
</dbReference>
<feature type="region of interest" description="Disordered" evidence="1">
    <location>
        <begin position="1"/>
        <end position="79"/>
    </location>
</feature>
<dbReference type="Gramene" id="BGIOSGA014991-TA">
    <property type="protein sequence ID" value="BGIOSGA014991-PA"/>
    <property type="gene ID" value="BGIOSGA014991"/>
</dbReference>
<protein>
    <submittedName>
        <fullName evidence="2">Uncharacterized protein</fullName>
    </submittedName>
</protein>
<accession>B8AUE8</accession>
<dbReference type="EMBL" id="CM000129">
    <property type="protein sequence ID" value="EEC77373.1"/>
    <property type="molecule type" value="Genomic_DNA"/>
</dbReference>
<evidence type="ECO:0000313" key="2">
    <source>
        <dbReference type="EMBL" id="EEC77373.1"/>
    </source>
</evidence>
<gene>
    <name evidence="2" type="ORF">OsI_16103</name>
</gene>
<evidence type="ECO:0000256" key="1">
    <source>
        <dbReference type="SAM" id="MobiDB-lite"/>
    </source>
</evidence>